<evidence type="ECO:0000256" key="5">
    <source>
        <dbReference type="ARBA" id="ARBA00022694"/>
    </source>
</evidence>
<keyword evidence="8" id="KW-0496">Mitochondrion</keyword>
<dbReference type="InterPro" id="IPR025812">
    <property type="entry name" value="Trm10_C_MTase_dom"/>
</dbReference>
<dbReference type="GO" id="GO:0000049">
    <property type="term" value="F:tRNA binding"/>
    <property type="evidence" value="ECO:0007669"/>
    <property type="project" value="TreeGrafter"/>
</dbReference>
<evidence type="ECO:0000256" key="3">
    <source>
        <dbReference type="ARBA" id="ARBA00022679"/>
    </source>
</evidence>
<keyword evidence="3" id="KW-0808">Transferase</keyword>
<evidence type="ECO:0000256" key="2">
    <source>
        <dbReference type="ARBA" id="ARBA00022603"/>
    </source>
</evidence>
<proteinExistence type="predicted"/>
<dbReference type="PANTHER" id="PTHR13563">
    <property type="entry name" value="TRNA (GUANINE-9-) METHYLTRANSFERASE"/>
    <property type="match status" value="1"/>
</dbReference>
<feature type="compositionally biased region" description="Low complexity" evidence="11">
    <location>
        <begin position="25"/>
        <end position="34"/>
    </location>
</feature>
<keyword evidence="7 10" id="KW-0175">Coiled coil</keyword>
<dbReference type="PANTHER" id="PTHR13563:SF5">
    <property type="entry name" value="TRNA METHYLTRANSFERASE 10 HOMOLOG C"/>
    <property type="match status" value="1"/>
</dbReference>
<evidence type="ECO:0000256" key="8">
    <source>
        <dbReference type="ARBA" id="ARBA00023128"/>
    </source>
</evidence>
<dbReference type="InterPro" id="IPR038459">
    <property type="entry name" value="MT_TRM10-typ_sf"/>
</dbReference>
<organism evidence="12">
    <name type="scientific">Dendroctonus ponderosae</name>
    <name type="common">Mountain pine beetle</name>
    <dbReference type="NCBI Taxonomy" id="77166"/>
    <lineage>
        <taxon>Eukaryota</taxon>
        <taxon>Metazoa</taxon>
        <taxon>Ecdysozoa</taxon>
        <taxon>Arthropoda</taxon>
        <taxon>Hexapoda</taxon>
        <taxon>Insecta</taxon>
        <taxon>Pterygota</taxon>
        <taxon>Neoptera</taxon>
        <taxon>Endopterygota</taxon>
        <taxon>Coleoptera</taxon>
        <taxon>Polyphaga</taxon>
        <taxon>Cucujiformia</taxon>
        <taxon>Curculionidae</taxon>
        <taxon>Scolytinae</taxon>
        <taxon>Dendroctonus</taxon>
    </lineage>
</organism>
<accession>N6TUR1</accession>
<dbReference type="CDD" id="cd18102">
    <property type="entry name" value="Trm10_MRRP1"/>
    <property type="match status" value="1"/>
</dbReference>
<evidence type="ECO:0000256" key="10">
    <source>
        <dbReference type="SAM" id="Coils"/>
    </source>
</evidence>
<dbReference type="GO" id="GO:0005654">
    <property type="term" value="C:nucleoplasm"/>
    <property type="evidence" value="ECO:0007669"/>
    <property type="project" value="TreeGrafter"/>
</dbReference>
<reference evidence="12" key="1">
    <citation type="journal article" date="2013" name="Genome Biol.">
        <title>Draft genome of the mountain pine beetle, Dendroctonus ponderosae Hopkins, a major forest pest.</title>
        <authorList>
            <person name="Keeling C.I."/>
            <person name="Yuen M.M."/>
            <person name="Liao N.Y."/>
            <person name="Docking T.R."/>
            <person name="Chan S.K."/>
            <person name="Taylor G.A."/>
            <person name="Palmquist D.L."/>
            <person name="Jackman S.D."/>
            <person name="Nguyen A."/>
            <person name="Li M."/>
            <person name="Henderson H."/>
            <person name="Janes J.K."/>
            <person name="Zhao Y."/>
            <person name="Pandoh P."/>
            <person name="Moore R."/>
            <person name="Sperling F.A."/>
            <person name="Huber D.P."/>
            <person name="Birol I."/>
            <person name="Jones S.J."/>
            <person name="Bohlmann J."/>
        </authorList>
    </citation>
    <scope>NUCLEOTIDE SEQUENCE</scope>
</reference>
<evidence type="ECO:0000256" key="1">
    <source>
        <dbReference type="ARBA" id="ARBA00004173"/>
    </source>
</evidence>
<dbReference type="GO" id="GO:0097745">
    <property type="term" value="P:mitochondrial tRNA 5'-end processing"/>
    <property type="evidence" value="ECO:0007669"/>
    <property type="project" value="TreeGrafter"/>
</dbReference>
<dbReference type="InterPro" id="IPR028564">
    <property type="entry name" value="MT_TRM10-typ"/>
</dbReference>
<evidence type="ECO:0000256" key="9">
    <source>
        <dbReference type="ARBA" id="ARBA00029803"/>
    </source>
</evidence>
<evidence type="ECO:0000256" key="6">
    <source>
        <dbReference type="ARBA" id="ARBA00022946"/>
    </source>
</evidence>
<dbReference type="AlphaFoldDB" id="N6TUR1"/>
<protein>
    <recommendedName>
        <fullName evidence="9">RNA (guanine-9-)-methyltransferase domain-containing protein 1</fullName>
    </recommendedName>
</protein>
<dbReference type="GO" id="GO:0005739">
    <property type="term" value="C:mitochondrion"/>
    <property type="evidence" value="ECO:0007669"/>
    <property type="project" value="UniProtKB-SubCell"/>
</dbReference>
<dbReference type="GO" id="GO:0070131">
    <property type="term" value="P:positive regulation of mitochondrial translation"/>
    <property type="evidence" value="ECO:0007669"/>
    <property type="project" value="TreeGrafter"/>
</dbReference>
<dbReference type="PROSITE" id="PS51675">
    <property type="entry name" value="SAM_MT_TRM10"/>
    <property type="match status" value="1"/>
</dbReference>
<name>N6TUR1_DENPD</name>
<keyword evidence="5" id="KW-0819">tRNA processing</keyword>
<dbReference type="GO" id="GO:0032259">
    <property type="term" value="P:methylation"/>
    <property type="evidence" value="ECO:0007669"/>
    <property type="project" value="UniProtKB-KW"/>
</dbReference>
<comment type="subcellular location">
    <subcellularLocation>
        <location evidence="1">Mitochondrion</location>
    </subcellularLocation>
</comment>
<evidence type="ECO:0000256" key="11">
    <source>
        <dbReference type="SAM" id="MobiDB-lite"/>
    </source>
</evidence>
<evidence type="ECO:0000256" key="7">
    <source>
        <dbReference type="ARBA" id="ARBA00023054"/>
    </source>
</evidence>
<keyword evidence="4" id="KW-0949">S-adenosyl-L-methionine</keyword>
<keyword evidence="6" id="KW-0809">Transit peptide</keyword>
<feature type="region of interest" description="Disordered" evidence="11">
    <location>
        <begin position="16"/>
        <end position="44"/>
    </location>
</feature>
<evidence type="ECO:0000313" key="12">
    <source>
        <dbReference type="EMBL" id="ENN72101.1"/>
    </source>
</evidence>
<dbReference type="OrthoDB" id="9976048at2759"/>
<gene>
    <name evidence="12" type="ORF">YQE_11240</name>
</gene>
<evidence type="ECO:0000256" key="4">
    <source>
        <dbReference type="ARBA" id="ARBA00022691"/>
    </source>
</evidence>
<dbReference type="GO" id="GO:0008168">
    <property type="term" value="F:methyltransferase activity"/>
    <property type="evidence" value="ECO:0007669"/>
    <property type="project" value="UniProtKB-KW"/>
</dbReference>
<dbReference type="Gene3D" id="3.40.1280.30">
    <property type="match status" value="1"/>
</dbReference>
<feature type="non-terminal residue" evidence="12">
    <location>
        <position position="1"/>
    </location>
</feature>
<dbReference type="InterPro" id="IPR007356">
    <property type="entry name" value="tRNA_m1G_MeTrfase_euk"/>
</dbReference>
<dbReference type="HOGENOM" id="CLU_897939_0_0_1"/>
<sequence>MLNWGRRALTVCKRASGGTRQCSQAGGAPDAGEAPPRPQPPGVLGLAAFTKGDPELEHKLKVIMLETEVMRQEGQLVPPQEFMSPPIWGNLLKLGSRSGRRKYLEYLFKTAKAKEHQQEKKEARRQQFEEAKAAMGPREVLGMEEHAQTYGLAANNIFLRFYDTSINHFYNGRLAKACDFGQKLVLDCGFDRHMSRRENQNAAKQLMMLFSDNRFHKDPFDIHYTSLRPESELTQMLQKIIPTMYEPAFPMNVHEGSYLEVFPKGRLVYLTPHCREEMERFDHDAIYIIGGIVDKAFSSLKDLLQENSQV</sequence>
<dbReference type="OMA" id="PRECNKA"/>
<feature type="coiled-coil region" evidence="10">
    <location>
        <begin position="106"/>
        <end position="134"/>
    </location>
</feature>
<keyword evidence="2" id="KW-0489">Methyltransferase</keyword>
<dbReference type="EMBL" id="KB741240">
    <property type="protein sequence ID" value="ENN72101.1"/>
    <property type="molecule type" value="Genomic_DNA"/>
</dbReference>